<dbReference type="AlphaFoldDB" id="A0A8F5PN92"/>
<evidence type="ECO:0000256" key="2">
    <source>
        <dbReference type="PROSITE-ProRule" id="PRU00252"/>
    </source>
</evidence>
<accession>A0A8F5PN92</accession>
<reference evidence="3" key="1">
    <citation type="submission" date="2021-03" db="EMBL/GenBank/DDBJ databases">
        <authorList>
            <person name="Xu Q."/>
            <person name="Chen N."/>
        </authorList>
    </citation>
    <scope>NUCLEOTIDE SEQUENCE</scope>
</reference>
<evidence type="ECO:0000313" key="3">
    <source>
        <dbReference type="EMBL" id="QXM17676.1"/>
    </source>
</evidence>
<evidence type="ECO:0008006" key="4">
    <source>
        <dbReference type="Google" id="ProtNLM"/>
    </source>
</evidence>
<geneLocation type="chloroplast" evidence="3"/>
<gene>
    <name evidence="3" type="primary">ycf41</name>
</gene>
<dbReference type="GO" id="GO:0003697">
    <property type="term" value="F:single-stranded DNA binding"/>
    <property type="evidence" value="ECO:0007669"/>
    <property type="project" value="InterPro"/>
</dbReference>
<keyword evidence="3" id="KW-0934">Plastid</keyword>
<protein>
    <recommendedName>
        <fullName evidence="4">Single-stranded DNA binding protein</fullName>
    </recommendedName>
</protein>
<organism evidence="3">
    <name type="scientific">Chaetoceros pseudocurvisetus</name>
    <dbReference type="NCBI Taxonomy" id="426637"/>
    <lineage>
        <taxon>Eukaryota</taxon>
        <taxon>Sar</taxon>
        <taxon>Stramenopiles</taxon>
        <taxon>Ochrophyta</taxon>
        <taxon>Bacillariophyta</taxon>
        <taxon>Coscinodiscophyceae</taxon>
        <taxon>Chaetocerotophycidae</taxon>
        <taxon>Chaetocerotales</taxon>
        <taxon>Chaetocerotaceae</taxon>
        <taxon>Chaetoceros</taxon>
    </lineage>
</organism>
<proteinExistence type="predicted"/>
<evidence type="ECO:0000256" key="1">
    <source>
        <dbReference type="ARBA" id="ARBA00023125"/>
    </source>
</evidence>
<dbReference type="EMBL" id="MW845777">
    <property type="protein sequence ID" value="QXM17676.1"/>
    <property type="molecule type" value="Genomic_DNA"/>
</dbReference>
<name>A0A8F5PN92_9STRA</name>
<keyword evidence="3" id="KW-0150">Chloroplast</keyword>
<sequence length="108" mass="12544">MNYTTLMIKLIGKPKKGLLETDIPVTELVGKFYQFRKNKYTVCKILVWGNLASDLLSYYDPNDYLIVEGHISLQDSIIEDLNLKTTIQVSAYKVFPYSLRFKSKEKDK</sequence>
<keyword evidence="1 2" id="KW-0238">DNA-binding</keyword>
<dbReference type="InterPro" id="IPR000424">
    <property type="entry name" value="Primosome_PriB/ssb"/>
</dbReference>
<dbReference type="PROSITE" id="PS50935">
    <property type="entry name" value="SSB"/>
    <property type="match status" value="1"/>
</dbReference>
<dbReference type="Gene3D" id="2.40.50.140">
    <property type="entry name" value="Nucleic acid-binding proteins"/>
    <property type="match status" value="1"/>
</dbReference>
<dbReference type="InterPro" id="IPR012340">
    <property type="entry name" value="NA-bd_OB-fold"/>
</dbReference>